<keyword evidence="1" id="KW-0234">DNA repair</keyword>
<dbReference type="GO" id="GO:0005524">
    <property type="term" value="F:ATP binding"/>
    <property type="evidence" value="ECO:0007669"/>
    <property type="project" value="UniProtKB-KW"/>
</dbReference>
<dbReference type="Pfam" id="PF05970">
    <property type="entry name" value="PIF1"/>
    <property type="match status" value="1"/>
</dbReference>
<dbReference type="SUPFAM" id="SSF52540">
    <property type="entry name" value="P-loop containing nucleoside triphosphate hydrolases"/>
    <property type="match status" value="1"/>
</dbReference>
<gene>
    <name evidence="3" type="ORF">APZ42_009953</name>
</gene>
<dbReference type="Gene3D" id="3.40.50.300">
    <property type="entry name" value="P-loop containing nucleotide triphosphate hydrolases"/>
    <property type="match status" value="1"/>
</dbReference>
<accession>A0A164DNN9</accession>
<keyword evidence="1" id="KW-0233">DNA recombination</keyword>
<dbReference type="GO" id="GO:0016887">
    <property type="term" value="F:ATP hydrolysis activity"/>
    <property type="evidence" value="ECO:0007669"/>
    <property type="project" value="RHEA"/>
</dbReference>
<dbReference type="InterPro" id="IPR027417">
    <property type="entry name" value="P-loop_NTPase"/>
</dbReference>
<keyword evidence="1" id="KW-0227">DNA damage</keyword>
<sequence length="133" mass="15432">AVRWIIFPKAHEQFTACSVSELQIRTRPQITKWDQRKKKLIDLRKNVNLETVCMLIIDEISYISSKFLGRIEKRLREIIAEKNLPFRGLAVLIVGDMFQFPPVDGTTLYTSTADLYLRNRKLDPATTAGVQYF</sequence>
<dbReference type="GO" id="GO:0006281">
    <property type="term" value="P:DNA repair"/>
    <property type="evidence" value="ECO:0007669"/>
    <property type="project" value="UniProtKB-KW"/>
</dbReference>
<dbReference type="EC" id="5.6.2.3" evidence="1"/>
<comment type="catalytic activity">
    <reaction evidence="1">
        <text>ATP + H2O = ADP + phosphate + H(+)</text>
        <dbReference type="Rhea" id="RHEA:13065"/>
        <dbReference type="ChEBI" id="CHEBI:15377"/>
        <dbReference type="ChEBI" id="CHEBI:15378"/>
        <dbReference type="ChEBI" id="CHEBI:30616"/>
        <dbReference type="ChEBI" id="CHEBI:43474"/>
        <dbReference type="ChEBI" id="CHEBI:456216"/>
        <dbReference type="EC" id="5.6.2.3"/>
    </reaction>
</comment>
<comment type="similarity">
    <text evidence="1">Belongs to the helicase family.</text>
</comment>
<name>A0A164DNN9_9CRUS</name>
<evidence type="ECO:0000256" key="1">
    <source>
        <dbReference type="RuleBase" id="RU363044"/>
    </source>
</evidence>
<feature type="non-terminal residue" evidence="3">
    <location>
        <position position="133"/>
    </location>
</feature>
<dbReference type="EMBL" id="LRGB01026551">
    <property type="protein sequence ID" value="KZR95969.1"/>
    <property type="molecule type" value="Genomic_DNA"/>
</dbReference>
<comment type="cofactor">
    <cofactor evidence="1">
        <name>Mg(2+)</name>
        <dbReference type="ChEBI" id="CHEBI:18420"/>
    </cofactor>
</comment>
<dbReference type="AlphaFoldDB" id="A0A164DNN9"/>
<dbReference type="InterPro" id="IPR051055">
    <property type="entry name" value="PIF1_helicase"/>
</dbReference>
<dbReference type="GO" id="GO:0006310">
    <property type="term" value="P:DNA recombination"/>
    <property type="evidence" value="ECO:0007669"/>
    <property type="project" value="UniProtKB-KW"/>
</dbReference>
<dbReference type="PANTHER" id="PTHR47642">
    <property type="entry name" value="ATP-DEPENDENT DNA HELICASE"/>
    <property type="match status" value="1"/>
</dbReference>
<keyword evidence="4" id="KW-1185">Reference proteome</keyword>
<dbReference type="InterPro" id="IPR010285">
    <property type="entry name" value="DNA_helicase_pif1-like_DEAD"/>
</dbReference>
<feature type="non-terminal residue" evidence="3">
    <location>
        <position position="1"/>
    </location>
</feature>
<proteinExistence type="inferred from homology"/>
<protein>
    <recommendedName>
        <fullName evidence="1">ATP-dependent DNA helicase</fullName>
        <ecNumber evidence="1">5.6.2.3</ecNumber>
    </recommendedName>
</protein>
<keyword evidence="1" id="KW-0378">Hydrolase</keyword>
<evidence type="ECO:0000259" key="2">
    <source>
        <dbReference type="Pfam" id="PF05970"/>
    </source>
</evidence>
<evidence type="ECO:0000313" key="3">
    <source>
        <dbReference type="EMBL" id="KZR95969.1"/>
    </source>
</evidence>
<dbReference type="Proteomes" id="UP000076858">
    <property type="component" value="Unassembled WGS sequence"/>
</dbReference>
<keyword evidence="1" id="KW-0067">ATP-binding</keyword>
<comment type="caution">
    <text evidence="3">The sequence shown here is derived from an EMBL/GenBank/DDBJ whole genome shotgun (WGS) entry which is preliminary data.</text>
</comment>
<dbReference type="GO" id="GO:0000723">
    <property type="term" value="P:telomere maintenance"/>
    <property type="evidence" value="ECO:0007669"/>
    <property type="project" value="InterPro"/>
</dbReference>
<dbReference type="GO" id="GO:0043139">
    <property type="term" value="F:5'-3' DNA helicase activity"/>
    <property type="evidence" value="ECO:0007669"/>
    <property type="project" value="UniProtKB-EC"/>
</dbReference>
<keyword evidence="1" id="KW-0547">Nucleotide-binding</keyword>
<reference evidence="3 4" key="1">
    <citation type="submission" date="2016-03" db="EMBL/GenBank/DDBJ databases">
        <title>EvidentialGene: Evidence-directed Construction of Genes on Genomes.</title>
        <authorList>
            <person name="Gilbert D.G."/>
            <person name="Choi J.-H."/>
            <person name="Mockaitis K."/>
            <person name="Colbourne J."/>
            <person name="Pfrender M."/>
        </authorList>
    </citation>
    <scope>NUCLEOTIDE SEQUENCE [LARGE SCALE GENOMIC DNA]</scope>
    <source>
        <strain evidence="3 4">Xinb3</strain>
        <tissue evidence="3">Complete organism</tissue>
    </source>
</reference>
<feature type="domain" description="DNA helicase Pif1-like DEAD-box helicase" evidence="2">
    <location>
        <begin position="48"/>
        <end position="104"/>
    </location>
</feature>
<keyword evidence="1" id="KW-0347">Helicase</keyword>
<organism evidence="3 4">
    <name type="scientific">Daphnia magna</name>
    <dbReference type="NCBI Taxonomy" id="35525"/>
    <lineage>
        <taxon>Eukaryota</taxon>
        <taxon>Metazoa</taxon>
        <taxon>Ecdysozoa</taxon>
        <taxon>Arthropoda</taxon>
        <taxon>Crustacea</taxon>
        <taxon>Branchiopoda</taxon>
        <taxon>Diplostraca</taxon>
        <taxon>Cladocera</taxon>
        <taxon>Anomopoda</taxon>
        <taxon>Daphniidae</taxon>
        <taxon>Daphnia</taxon>
    </lineage>
</organism>
<evidence type="ECO:0000313" key="4">
    <source>
        <dbReference type="Proteomes" id="UP000076858"/>
    </source>
</evidence>